<keyword evidence="2" id="KW-1185">Reference proteome</keyword>
<name>A0ACD4C960_9BACI</name>
<sequence>MMYYYILITFLFLLATLINLLFLPKLSRKSTVNDLVSVLVPMRNEERNVKGLIESIKRITHSPVEFIILDDGSTDRTRELLTRLTKDDPRFRIIDGKHLPQGWVGKVHACNELSRHASGSYYLYLDADVRVSPSIIDKVLFQMERYDSGLVTGFPHFPLPTFLSKMLVPFQHFLVYFHLPLAVANHTTRSAFTAAHGAFMFFKKEAYDDCGGHEAVKSSLLEDVHLSRKVKENGWKVTLVNNSFDVTCHMYETNKEVWEGFLKNIYVGTGRSPISVILLSLFYSIFYILPLPLALYGLVSGEFGYVLPLLGIWVQTFMIDIISNQSKWHFLLVPIASIFFIFIMWASMLRGMKNQGYTWKGRTYS</sequence>
<dbReference type="Proteomes" id="UP001064027">
    <property type="component" value="Chromosome"/>
</dbReference>
<evidence type="ECO:0000313" key="2">
    <source>
        <dbReference type="Proteomes" id="UP001064027"/>
    </source>
</evidence>
<dbReference type="EMBL" id="CP104558">
    <property type="protein sequence ID" value="UXH44779.1"/>
    <property type="molecule type" value="Genomic_DNA"/>
</dbReference>
<protein>
    <submittedName>
        <fullName evidence="1">Glycosyltransferase family 2 protein</fullName>
    </submittedName>
</protein>
<gene>
    <name evidence="1" type="ORF">N5C46_01535</name>
</gene>
<accession>A0ACD4C960</accession>
<reference evidence="1" key="1">
    <citation type="submission" date="2022-09" db="EMBL/GenBank/DDBJ databases">
        <title>Complete genome sequence of Rossellomorea vietnamensis strain RL-WG62, a newly isolated PGPR with the potential for plant salinity stress alleviation.</title>
        <authorList>
            <person name="Ren L."/>
            <person name="Wang G."/>
            <person name="Hu H."/>
        </authorList>
    </citation>
    <scope>NUCLEOTIDE SEQUENCE</scope>
    <source>
        <strain evidence="1">RL-WG62</strain>
    </source>
</reference>
<organism evidence="1 2">
    <name type="scientific">Rossellomorea vietnamensis</name>
    <dbReference type="NCBI Taxonomy" id="218284"/>
    <lineage>
        <taxon>Bacteria</taxon>
        <taxon>Bacillati</taxon>
        <taxon>Bacillota</taxon>
        <taxon>Bacilli</taxon>
        <taxon>Bacillales</taxon>
        <taxon>Bacillaceae</taxon>
        <taxon>Rossellomorea</taxon>
    </lineage>
</organism>
<evidence type="ECO:0000313" key="1">
    <source>
        <dbReference type="EMBL" id="UXH44779.1"/>
    </source>
</evidence>
<proteinExistence type="predicted"/>